<sequence>MDFSCLRPPRIERVPSTLFLEHVTLMNIFDKESIEFMGKIIALSGQGEETYLPSPLHYIPPKTHLQDSIEEAHSLFFPVMDDLLLKTGVSPREIDVIVINCSGFCASPSLSSIVVNRYAMREDIKSFNLSGMGCSAGAISIDVARALLRNPKHSYAVVLSTEILSTGWYAGKDKRKLLLNCLFRMGCSALMLTNRREKKSSSKYRLVKLVRTQRAFDDKAYHSAIREEDSQGITGFTLERWLLQVVADTLRANIFSLGLSVLPLREKIPYGLSLLVSEVLETCKEDLYVPDFSSVIQHYCLPSSGKAVIREIGKGLKMREEKMEAALMTFQRFGNQSSSSMWYQMAYMEAKGKVKVGDRVCQIAIGSGTKCNTIVWESLRSLSTDEANKGPWFDCIGRYPLKCGLD</sequence>
<organism evidence="7 8">
    <name type="scientific">Acorus gramineus</name>
    <name type="common">Dwarf sweet flag</name>
    <dbReference type="NCBI Taxonomy" id="55184"/>
    <lineage>
        <taxon>Eukaryota</taxon>
        <taxon>Viridiplantae</taxon>
        <taxon>Streptophyta</taxon>
        <taxon>Embryophyta</taxon>
        <taxon>Tracheophyta</taxon>
        <taxon>Spermatophyta</taxon>
        <taxon>Magnoliopsida</taxon>
        <taxon>Liliopsida</taxon>
        <taxon>Acoraceae</taxon>
        <taxon>Acorus</taxon>
    </lineage>
</organism>
<proteinExistence type="inferred from homology"/>
<accession>A0AAV9ADL4</accession>
<dbReference type="InterPro" id="IPR013601">
    <property type="entry name" value="FAE1_typ3_polyketide_synth"/>
</dbReference>
<dbReference type="EC" id="2.3.1.199" evidence="2"/>
<dbReference type="InterPro" id="IPR012392">
    <property type="entry name" value="3-ktacl-CoA_syn"/>
</dbReference>
<feature type="domain" description="Beta-ketoacyl-[acyl-carrier-protein] synthase III C-terminal" evidence="6">
    <location>
        <begin position="296"/>
        <end position="377"/>
    </location>
</feature>
<name>A0AAV9ADL4_ACOGR</name>
<dbReference type="AlphaFoldDB" id="A0AAV9ADL4"/>
<keyword evidence="3" id="KW-0808">Transferase</keyword>
<dbReference type="GO" id="GO:0006633">
    <property type="term" value="P:fatty acid biosynthetic process"/>
    <property type="evidence" value="ECO:0007669"/>
    <property type="project" value="InterPro"/>
</dbReference>
<dbReference type="CDD" id="cd00831">
    <property type="entry name" value="CHS_like"/>
    <property type="match status" value="1"/>
</dbReference>
<evidence type="ECO:0000259" key="5">
    <source>
        <dbReference type="Pfam" id="PF08392"/>
    </source>
</evidence>
<evidence type="ECO:0000256" key="3">
    <source>
        <dbReference type="ARBA" id="ARBA00022679"/>
    </source>
</evidence>
<dbReference type="InterPro" id="IPR016039">
    <property type="entry name" value="Thiolase-like"/>
</dbReference>
<dbReference type="SUPFAM" id="SSF53901">
    <property type="entry name" value="Thiolase-like"/>
    <property type="match status" value="2"/>
</dbReference>
<evidence type="ECO:0000259" key="6">
    <source>
        <dbReference type="Pfam" id="PF08541"/>
    </source>
</evidence>
<feature type="domain" description="FAE" evidence="5">
    <location>
        <begin position="1"/>
        <end position="276"/>
    </location>
</feature>
<dbReference type="Pfam" id="PF08392">
    <property type="entry name" value="FAE1_CUT1_RppA"/>
    <property type="match status" value="1"/>
</dbReference>
<dbReference type="Gene3D" id="3.40.47.10">
    <property type="match status" value="1"/>
</dbReference>
<evidence type="ECO:0000256" key="2">
    <source>
        <dbReference type="ARBA" id="ARBA00012307"/>
    </source>
</evidence>
<dbReference type="GO" id="GO:0009922">
    <property type="term" value="F:fatty acid elongase activity"/>
    <property type="evidence" value="ECO:0007669"/>
    <property type="project" value="UniProtKB-EC"/>
</dbReference>
<dbReference type="Pfam" id="PF08541">
    <property type="entry name" value="ACP_syn_III_C"/>
    <property type="match status" value="1"/>
</dbReference>
<evidence type="ECO:0000256" key="4">
    <source>
        <dbReference type="ARBA" id="ARBA00023315"/>
    </source>
</evidence>
<dbReference type="PIRSF" id="PIRSF036417">
    <property type="entry name" value="3-ktacl-CoA_syn"/>
    <property type="match status" value="1"/>
</dbReference>
<comment type="caution">
    <text evidence="7">The sequence shown here is derived from an EMBL/GenBank/DDBJ whole genome shotgun (WGS) entry which is preliminary data.</text>
</comment>
<evidence type="ECO:0000313" key="8">
    <source>
        <dbReference type="Proteomes" id="UP001179952"/>
    </source>
</evidence>
<keyword evidence="4" id="KW-0012">Acyltransferase</keyword>
<reference evidence="7" key="1">
    <citation type="journal article" date="2023" name="Nat. Commun.">
        <title>Diploid and tetraploid genomes of Acorus and the evolution of monocots.</title>
        <authorList>
            <person name="Ma L."/>
            <person name="Liu K.W."/>
            <person name="Li Z."/>
            <person name="Hsiao Y.Y."/>
            <person name="Qi Y."/>
            <person name="Fu T."/>
            <person name="Tang G.D."/>
            <person name="Zhang D."/>
            <person name="Sun W.H."/>
            <person name="Liu D.K."/>
            <person name="Li Y."/>
            <person name="Chen G.Z."/>
            <person name="Liu X.D."/>
            <person name="Liao X.Y."/>
            <person name="Jiang Y.T."/>
            <person name="Yu X."/>
            <person name="Hao Y."/>
            <person name="Huang J."/>
            <person name="Zhao X.W."/>
            <person name="Ke S."/>
            <person name="Chen Y.Y."/>
            <person name="Wu W.L."/>
            <person name="Hsu J.L."/>
            <person name="Lin Y.F."/>
            <person name="Huang M.D."/>
            <person name="Li C.Y."/>
            <person name="Huang L."/>
            <person name="Wang Z.W."/>
            <person name="Zhao X."/>
            <person name="Zhong W.Y."/>
            <person name="Peng D.H."/>
            <person name="Ahmad S."/>
            <person name="Lan S."/>
            <person name="Zhang J.S."/>
            <person name="Tsai W.C."/>
            <person name="Van de Peer Y."/>
            <person name="Liu Z.J."/>
        </authorList>
    </citation>
    <scope>NUCLEOTIDE SEQUENCE</scope>
    <source>
        <strain evidence="7">SCP</strain>
    </source>
</reference>
<dbReference type="EMBL" id="JAUJYN010000010">
    <property type="protein sequence ID" value="KAK1262349.1"/>
    <property type="molecule type" value="Genomic_DNA"/>
</dbReference>
<evidence type="ECO:0000256" key="1">
    <source>
        <dbReference type="ARBA" id="ARBA00005531"/>
    </source>
</evidence>
<dbReference type="PANTHER" id="PTHR31561">
    <property type="entry name" value="3-KETOACYL-COA SYNTHASE"/>
    <property type="match status" value="1"/>
</dbReference>
<gene>
    <name evidence="7" type="ORF">QJS04_geneDACA023424</name>
</gene>
<dbReference type="GO" id="GO:0016020">
    <property type="term" value="C:membrane"/>
    <property type="evidence" value="ECO:0007669"/>
    <property type="project" value="InterPro"/>
</dbReference>
<comment type="similarity">
    <text evidence="1">Belongs to the thiolase-like superfamily. Chalcone/stilbene synthases family.</text>
</comment>
<protein>
    <recommendedName>
        <fullName evidence="2">very-long-chain 3-oxoacyl-CoA synthase</fullName>
        <ecNumber evidence="2">2.3.1.199</ecNumber>
    </recommendedName>
</protein>
<dbReference type="Proteomes" id="UP001179952">
    <property type="component" value="Unassembled WGS sequence"/>
</dbReference>
<keyword evidence="8" id="KW-1185">Reference proteome</keyword>
<reference evidence="7" key="2">
    <citation type="submission" date="2023-06" db="EMBL/GenBank/DDBJ databases">
        <authorList>
            <person name="Ma L."/>
            <person name="Liu K.-W."/>
            <person name="Li Z."/>
            <person name="Hsiao Y.-Y."/>
            <person name="Qi Y."/>
            <person name="Fu T."/>
            <person name="Tang G."/>
            <person name="Zhang D."/>
            <person name="Sun W.-H."/>
            <person name="Liu D.-K."/>
            <person name="Li Y."/>
            <person name="Chen G.-Z."/>
            <person name="Liu X.-D."/>
            <person name="Liao X.-Y."/>
            <person name="Jiang Y.-T."/>
            <person name="Yu X."/>
            <person name="Hao Y."/>
            <person name="Huang J."/>
            <person name="Zhao X.-W."/>
            <person name="Ke S."/>
            <person name="Chen Y.-Y."/>
            <person name="Wu W.-L."/>
            <person name="Hsu J.-L."/>
            <person name="Lin Y.-F."/>
            <person name="Huang M.-D."/>
            <person name="Li C.-Y."/>
            <person name="Huang L."/>
            <person name="Wang Z.-W."/>
            <person name="Zhao X."/>
            <person name="Zhong W.-Y."/>
            <person name="Peng D.-H."/>
            <person name="Ahmad S."/>
            <person name="Lan S."/>
            <person name="Zhang J.-S."/>
            <person name="Tsai W.-C."/>
            <person name="Van De Peer Y."/>
            <person name="Liu Z.-J."/>
        </authorList>
    </citation>
    <scope>NUCLEOTIDE SEQUENCE</scope>
    <source>
        <strain evidence="7">SCP</strain>
        <tissue evidence="7">Leaves</tissue>
    </source>
</reference>
<dbReference type="InterPro" id="IPR013747">
    <property type="entry name" value="ACP_syn_III_C"/>
</dbReference>
<evidence type="ECO:0000313" key="7">
    <source>
        <dbReference type="EMBL" id="KAK1262349.1"/>
    </source>
</evidence>